<feature type="transmembrane region" description="Helical" evidence="5">
    <location>
        <begin position="12"/>
        <end position="38"/>
    </location>
</feature>
<dbReference type="PANTHER" id="PTHR47521">
    <property type="entry name" value="SERPENTINE RECEPTOR, CLASS E (EPSILON)-RELATED"/>
    <property type="match status" value="1"/>
</dbReference>
<dbReference type="Pfam" id="PF10292">
    <property type="entry name" value="7TM_GPCR_Srab"/>
    <property type="match status" value="1"/>
</dbReference>
<evidence type="ECO:0000256" key="4">
    <source>
        <dbReference type="ARBA" id="ARBA00023136"/>
    </source>
</evidence>
<gene>
    <name evidence="6" type="ORF">ANCDUO_27163</name>
</gene>
<keyword evidence="7" id="KW-1185">Reference proteome</keyword>
<evidence type="ECO:0008006" key="8">
    <source>
        <dbReference type="Google" id="ProtNLM"/>
    </source>
</evidence>
<comment type="subcellular location">
    <subcellularLocation>
        <location evidence="1">Membrane</location>
        <topology evidence="1">Multi-pass membrane protein</topology>
    </subcellularLocation>
</comment>
<dbReference type="OrthoDB" id="5836625at2759"/>
<sequence>MGTLSPSVDALSYVLFSIEILLNVLFIPIVCLLFYICIVQRNLHVNFRSTLFLTGVGYLLCDIHRLILVTARMCCIAQQNTPLVQKLTILQFAGAFISLFGWVFVTIERAIATVFTSTYEARCSGFMAPVLLCSAVVSSSQGSLERIFLKSYFSASRLSADVLHYTVEIK</sequence>
<dbReference type="InterPro" id="IPR019408">
    <property type="entry name" value="7TM_GPCR_serpentine_rcpt_Srab"/>
</dbReference>
<keyword evidence="4 5" id="KW-0472">Membrane</keyword>
<name>A0A0C2BZS0_9BILA</name>
<dbReference type="PANTHER" id="PTHR47521:SF7">
    <property type="entry name" value="SERPENTINE RECEPTOR CLASS EPSILON-6"/>
    <property type="match status" value="1"/>
</dbReference>
<evidence type="ECO:0000256" key="5">
    <source>
        <dbReference type="SAM" id="Phobius"/>
    </source>
</evidence>
<protein>
    <recommendedName>
        <fullName evidence="8">G-protein coupled receptors family 1 profile domain-containing protein</fullName>
    </recommendedName>
</protein>
<evidence type="ECO:0000256" key="2">
    <source>
        <dbReference type="ARBA" id="ARBA00022692"/>
    </source>
</evidence>
<organism evidence="6 7">
    <name type="scientific">Ancylostoma duodenale</name>
    <dbReference type="NCBI Taxonomy" id="51022"/>
    <lineage>
        <taxon>Eukaryota</taxon>
        <taxon>Metazoa</taxon>
        <taxon>Ecdysozoa</taxon>
        <taxon>Nematoda</taxon>
        <taxon>Chromadorea</taxon>
        <taxon>Rhabditida</taxon>
        <taxon>Rhabditina</taxon>
        <taxon>Rhabditomorpha</taxon>
        <taxon>Strongyloidea</taxon>
        <taxon>Ancylostomatidae</taxon>
        <taxon>Ancylostomatinae</taxon>
        <taxon>Ancylostoma</taxon>
    </lineage>
</organism>
<proteinExistence type="predicted"/>
<feature type="transmembrane region" description="Helical" evidence="5">
    <location>
        <begin position="50"/>
        <end position="68"/>
    </location>
</feature>
<dbReference type="InterPro" id="IPR052860">
    <property type="entry name" value="NRL-GPCR1"/>
</dbReference>
<reference evidence="6 7" key="1">
    <citation type="submission" date="2013-12" db="EMBL/GenBank/DDBJ databases">
        <title>Draft genome of the parsitic nematode Ancylostoma duodenale.</title>
        <authorList>
            <person name="Mitreva M."/>
        </authorList>
    </citation>
    <scope>NUCLEOTIDE SEQUENCE [LARGE SCALE GENOMIC DNA]</scope>
    <source>
        <strain evidence="6 7">Zhejiang</strain>
    </source>
</reference>
<dbReference type="Proteomes" id="UP000054047">
    <property type="component" value="Unassembled WGS sequence"/>
</dbReference>
<evidence type="ECO:0000313" key="7">
    <source>
        <dbReference type="Proteomes" id="UP000054047"/>
    </source>
</evidence>
<evidence type="ECO:0000256" key="3">
    <source>
        <dbReference type="ARBA" id="ARBA00022989"/>
    </source>
</evidence>
<dbReference type="GO" id="GO:0016020">
    <property type="term" value="C:membrane"/>
    <property type="evidence" value="ECO:0007669"/>
    <property type="project" value="UniProtKB-SubCell"/>
</dbReference>
<dbReference type="EMBL" id="KN791937">
    <property type="protein sequence ID" value="KIH42847.1"/>
    <property type="molecule type" value="Genomic_DNA"/>
</dbReference>
<feature type="transmembrane region" description="Helical" evidence="5">
    <location>
        <begin position="88"/>
        <end position="107"/>
    </location>
</feature>
<accession>A0A0C2BZS0</accession>
<dbReference type="AlphaFoldDB" id="A0A0C2BZS0"/>
<keyword evidence="2 5" id="KW-0812">Transmembrane</keyword>
<evidence type="ECO:0000256" key="1">
    <source>
        <dbReference type="ARBA" id="ARBA00004141"/>
    </source>
</evidence>
<evidence type="ECO:0000313" key="6">
    <source>
        <dbReference type="EMBL" id="KIH42847.1"/>
    </source>
</evidence>
<keyword evidence="3 5" id="KW-1133">Transmembrane helix</keyword>